<organism evidence="1 2">
    <name type="scientific">Microbacterium halimionae</name>
    <dbReference type="NCBI Taxonomy" id="1526413"/>
    <lineage>
        <taxon>Bacteria</taxon>
        <taxon>Bacillati</taxon>
        <taxon>Actinomycetota</taxon>
        <taxon>Actinomycetes</taxon>
        <taxon>Micrococcales</taxon>
        <taxon>Microbacteriaceae</taxon>
        <taxon>Microbacterium</taxon>
    </lineage>
</organism>
<evidence type="ECO:0000313" key="2">
    <source>
        <dbReference type="Proteomes" id="UP000526083"/>
    </source>
</evidence>
<name>A0A7W3JME7_9MICO</name>
<reference evidence="1 2" key="1">
    <citation type="submission" date="2020-07" db="EMBL/GenBank/DDBJ databases">
        <title>Sequencing the genomes of 1000 actinobacteria strains.</title>
        <authorList>
            <person name="Klenk H.-P."/>
        </authorList>
    </citation>
    <scope>NUCLEOTIDE SEQUENCE [LARGE SCALE GENOMIC DNA]</scope>
    <source>
        <strain evidence="1 2">DSM 27576</strain>
    </source>
</reference>
<comment type="caution">
    <text evidence="1">The sequence shown here is derived from an EMBL/GenBank/DDBJ whole genome shotgun (WGS) entry which is preliminary data.</text>
</comment>
<accession>A0A7W3JME7</accession>
<protein>
    <submittedName>
        <fullName evidence="1">Uncharacterized protein</fullName>
    </submittedName>
</protein>
<dbReference type="EMBL" id="JACGWY010000001">
    <property type="protein sequence ID" value="MBA8815544.1"/>
    <property type="molecule type" value="Genomic_DNA"/>
</dbReference>
<sequence length="35" mass="3845">MNTHTGLRQRRLTAVIGVALLAAAENPTVDLRTER</sequence>
<proteinExistence type="predicted"/>
<dbReference type="Proteomes" id="UP000526083">
    <property type="component" value="Unassembled WGS sequence"/>
</dbReference>
<gene>
    <name evidence="1" type="ORF">FHX48_000596</name>
</gene>
<dbReference type="AlphaFoldDB" id="A0A7W3JME7"/>
<keyword evidence="2" id="KW-1185">Reference proteome</keyword>
<evidence type="ECO:0000313" key="1">
    <source>
        <dbReference type="EMBL" id="MBA8815544.1"/>
    </source>
</evidence>